<evidence type="ECO:0000313" key="2">
    <source>
        <dbReference type="Proteomes" id="UP001152592"/>
    </source>
</evidence>
<organism evidence="1 2">
    <name type="scientific">Penicillium salamii</name>
    <dbReference type="NCBI Taxonomy" id="1612424"/>
    <lineage>
        <taxon>Eukaryota</taxon>
        <taxon>Fungi</taxon>
        <taxon>Dikarya</taxon>
        <taxon>Ascomycota</taxon>
        <taxon>Pezizomycotina</taxon>
        <taxon>Eurotiomycetes</taxon>
        <taxon>Eurotiomycetidae</taxon>
        <taxon>Eurotiales</taxon>
        <taxon>Aspergillaceae</taxon>
        <taxon>Penicillium</taxon>
    </lineage>
</organism>
<dbReference type="OrthoDB" id="4480078at2759"/>
<dbReference type="EMBL" id="CAJVPD010000022">
    <property type="protein sequence ID" value="CAG8242160.1"/>
    <property type="molecule type" value="Genomic_DNA"/>
</dbReference>
<reference evidence="1" key="1">
    <citation type="submission" date="2021-07" db="EMBL/GenBank/DDBJ databases">
        <authorList>
            <person name="Branca A.L. A."/>
        </authorList>
    </citation>
    <scope>NUCLEOTIDE SEQUENCE</scope>
</reference>
<dbReference type="AlphaFoldDB" id="A0A9W4I8X2"/>
<proteinExistence type="predicted"/>
<evidence type="ECO:0000313" key="1">
    <source>
        <dbReference type="EMBL" id="CAG8242160.1"/>
    </source>
</evidence>
<sequence>MVRARKDTSTVIGRGHFIFLKGCFFGTGFKLNVLRNHFLVYNLRSKMASPETMSYESDTASEEQSPSQLKTKIQAKFRIARPPPKSSQRLRLSPKLLLQIQQLPRGHRPVPVLEIWQPPLRKSGLTKGFSQRPKLGMKDIYATVNEPYITRNERSQEQESQHPIPNHDTQEKDVIAAMYQLPAREITASSSAIHFRDAQCVWQAMASPAGSGQNPACYKFAIKNEENTMGAGQSKMFMQWEKRALSSDADGSSEAEDEHFVLLAIDRQARRKSRIATMNREGFEITVRKSSILEHLRTCMTLTSPVSNGTTDVDSDADLEVWLYTHVLTLGVWVASQEGWLN</sequence>
<accession>A0A9W4I8X2</accession>
<protein>
    <submittedName>
        <fullName evidence="1">Uncharacterized protein</fullName>
    </submittedName>
</protein>
<dbReference type="Proteomes" id="UP001152592">
    <property type="component" value="Unassembled WGS sequence"/>
</dbReference>
<comment type="caution">
    <text evidence="1">The sequence shown here is derived from an EMBL/GenBank/DDBJ whole genome shotgun (WGS) entry which is preliminary data.</text>
</comment>
<name>A0A9W4I8X2_9EURO</name>
<gene>
    <name evidence="1" type="ORF">PSALAMII_LOCUS520</name>
</gene>